<dbReference type="EMBL" id="LFNG01000007">
    <property type="protein sequence ID" value="KMQ71496.1"/>
    <property type="molecule type" value="Genomic_DNA"/>
</dbReference>
<dbReference type="RefSeq" id="WP_048499243.1">
    <property type="nucleotide sequence ID" value="NZ_LFNG01000007.1"/>
</dbReference>
<keyword evidence="2" id="KW-1185">Reference proteome</keyword>
<reference evidence="1 2" key="1">
    <citation type="journal article" date="2004" name="Int. J. Syst. Evol. Microbiol.">
        <title>Kaistella koreensis gen. nov., sp. nov., a novel member of the Chryseobacterium-Bergeyella-Riemerella branch.</title>
        <authorList>
            <person name="Kim M.K."/>
            <person name="Im W.T."/>
            <person name="Shin Y.K."/>
            <person name="Lim J.H."/>
            <person name="Kim S.H."/>
            <person name="Lee B.C."/>
            <person name="Park M.Y."/>
            <person name="Lee K.Y."/>
            <person name="Lee S.T."/>
        </authorList>
    </citation>
    <scope>NUCLEOTIDE SEQUENCE [LARGE SCALE GENOMIC DNA]</scope>
    <source>
        <strain evidence="1 2">CCUG 49689</strain>
    </source>
</reference>
<gene>
    <name evidence="1" type="ORF">ACM44_06620</name>
</gene>
<dbReference type="OrthoDB" id="1440507at2"/>
<dbReference type="PATRIC" id="fig|1304281.5.peg.1419"/>
<proteinExistence type="predicted"/>
<dbReference type="Proteomes" id="UP000035900">
    <property type="component" value="Unassembled WGS sequence"/>
</dbReference>
<organism evidence="1 2">
    <name type="scientific">Chryseobacterium koreense CCUG 49689</name>
    <dbReference type="NCBI Taxonomy" id="1304281"/>
    <lineage>
        <taxon>Bacteria</taxon>
        <taxon>Pseudomonadati</taxon>
        <taxon>Bacteroidota</taxon>
        <taxon>Flavobacteriia</taxon>
        <taxon>Flavobacteriales</taxon>
        <taxon>Weeksellaceae</taxon>
        <taxon>Chryseobacterium group</taxon>
        <taxon>Chryseobacterium</taxon>
    </lineage>
</organism>
<comment type="caution">
    <text evidence="1">The sequence shown here is derived from an EMBL/GenBank/DDBJ whole genome shotgun (WGS) entry which is preliminary data.</text>
</comment>
<dbReference type="AlphaFoldDB" id="A0A0J7J0A2"/>
<evidence type="ECO:0000313" key="2">
    <source>
        <dbReference type="Proteomes" id="UP000035900"/>
    </source>
</evidence>
<evidence type="ECO:0000313" key="1">
    <source>
        <dbReference type="EMBL" id="KMQ71496.1"/>
    </source>
</evidence>
<dbReference type="STRING" id="1304281.ACM44_06620"/>
<name>A0A0J7J0A2_9FLAO</name>
<accession>A0A0J7J0A2</accession>
<sequence length="144" mass="16256">MSNLDKHLISAESSKVLANHYEQSNYAEINSKRPAGQPDSKEYTYELDVLKEYILLIEAEMEKRGVKNKGIRVSMGKYPEDYVSPNFDPRYRGYQTIFFSPVDLDRPSADSAIPDEIGRDSFGADATGEIPNMNYGHICPPLCN</sequence>
<protein>
    <submittedName>
        <fullName evidence="1">Uncharacterized protein</fullName>
    </submittedName>
</protein>